<sequence>MKAALVLAAIFGMALCDQAPFNYMDLDFTVNDKRSTVWLREASKVTSTQWRREELMAADIGPNMTTLLVEDEDGNIRVEDLVNVEPYLQTSPADVTYYYYSQKHPNNPVKVTADDISPLIKSDFDIKRETFFIIHGWKNSYESEVNKLTKKAILDKQNVNLFAVDWSPIASRNYVSARWAVSDVGKYVADFIKTLAANGLQISRVAIAGHSLGAHVSGNAGSALRGQVDRIVGMDPALPLFSLTSTDGRLDPSDAKFVQVIHTCGGRLGFLAAIGHSDYYPNGGAIQNGCGLDITGTCAHSRAYMYFAESVSLPNGRSFTARQCSSYSDFKNGKCNNNPRSNMGGYEIDKGSRGLYYLRTNGQTPFAQG</sequence>
<accession>A0ABQ9J4G7</accession>
<gene>
    <name evidence="7" type="ORF">NQ317_008582</name>
</gene>
<evidence type="ECO:0000256" key="1">
    <source>
        <dbReference type="ARBA" id="ARBA00004613"/>
    </source>
</evidence>
<dbReference type="Pfam" id="PF00151">
    <property type="entry name" value="Lipase"/>
    <property type="match status" value="1"/>
</dbReference>
<dbReference type="PRINTS" id="PR00821">
    <property type="entry name" value="TAGLIPASE"/>
</dbReference>
<dbReference type="PANTHER" id="PTHR11610">
    <property type="entry name" value="LIPASE"/>
    <property type="match status" value="1"/>
</dbReference>
<keyword evidence="5" id="KW-0732">Signal</keyword>
<organism evidence="7 8">
    <name type="scientific">Molorchus minor</name>
    <dbReference type="NCBI Taxonomy" id="1323400"/>
    <lineage>
        <taxon>Eukaryota</taxon>
        <taxon>Metazoa</taxon>
        <taxon>Ecdysozoa</taxon>
        <taxon>Arthropoda</taxon>
        <taxon>Hexapoda</taxon>
        <taxon>Insecta</taxon>
        <taxon>Pterygota</taxon>
        <taxon>Neoptera</taxon>
        <taxon>Endopterygota</taxon>
        <taxon>Coleoptera</taxon>
        <taxon>Polyphaga</taxon>
        <taxon>Cucujiformia</taxon>
        <taxon>Chrysomeloidea</taxon>
        <taxon>Cerambycidae</taxon>
        <taxon>Lamiinae</taxon>
        <taxon>Monochamini</taxon>
        <taxon>Molorchus</taxon>
    </lineage>
</organism>
<protein>
    <recommendedName>
        <fullName evidence="6">Lipase domain-containing protein</fullName>
    </recommendedName>
</protein>
<comment type="caution">
    <text evidence="7">The sequence shown here is derived from an EMBL/GenBank/DDBJ whole genome shotgun (WGS) entry which is preliminary data.</text>
</comment>
<comment type="similarity">
    <text evidence="2 4">Belongs to the AB hydrolase superfamily. Lipase family.</text>
</comment>
<evidence type="ECO:0000256" key="3">
    <source>
        <dbReference type="ARBA" id="ARBA00022525"/>
    </source>
</evidence>
<dbReference type="InterPro" id="IPR033906">
    <property type="entry name" value="Lipase_N"/>
</dbReference>
<dbReference type="InterPro" id="IPR000734">
    <property type="entry name" value="TAG_lipase"/>
</dbReference>
<feature type="domain" description="Lipase" evidence="6">
    <location>
        <begin position="88"/>
        <end position="366"/>
    </location>
</feature>
<comment type="subcellular location">
    <subcellularLocation>
        <location evidence="1">Secreted</location>
    </subcellularLocation>
</comment>
<dbReference type="PRINTS" id="PR00825">
    <property type="entry name" value="DOLALLERGEN"/>
</dbReference>
<feature type="chain" id="PRO_5047166735" description="Lipase domain-containing protein" evidence="5">
    <location>
        <begin position="17"/>
        <end position="369"/>
    </location>
</feature>
<feature type="signal peptide" evidence="5">
    <location>
        <begin position="1"/>
        <end position="16"/>
    </location>
</feature>
<dbReference type="PANTHER" id="PTHR11610:SF190">
    <property type="entry name" value="VITELLOGENIN-3-LIKE PROTEIN"/>
    <property type="match status" value="1"/>
</dbReference>
<dbReference type="InterPro" id="IPR013818">
    <property type="entry name" value="Lipase"/>
</dbReference>
<dbReference type="InterPro" id="IPR002334">
    <property type="entry name" value="Allerg_PlipaseA1"/>
</dbReference>
<dbReference type="InterPro" id="IPR029058">
    <property type="entry name" value="AB_hydrolase_fold"/>
</dbReference>
<keyword evidence="3" id="KW-0964">Secreted</keyword>
<dbReference type="CDD" id="cd00707">
    <property type="entry name" value="Pancreat_lipase_like"/>
    <property type="match status" value="1"/>
</dbReference>
<evidence type="ECO:0000256" key="2">
    <source>
        <dbReference type="ARBA" id="ARBA00010701"/>
    </source>
</evidence>
<dbReference type="Gene3D" id="3.40.50.1820">
    <property type="entry name" value="alpha/beta hydrolase"/>
    <property type="match status" value="1"/>
</dbReference>
<evidence type="ECO:0000313" key="8">
    <source>
        <dbReference type="Proteomes" id="UP001162164"/>
    </source>
</evidence>
<evidence type="ECO:0000259" key="6">
    <source>
        <dbReference type="Pfam" id="PF00151"/>
    </source>
</evidence>
<dbReference type="Proteomes" id="UP001162164">
    <property type="component" value="Unassembled WGS sequence"/>
</dbReference>
<evidence type="ECO:0000313" key="7">
    <source>
        <dbReference type="EMBL" id="KAJ8972325.1"/>
    </source>
</evidence>
<dbReference type="EMBL" id="JAPWTJ010001363">
    <property type="protein sequence ID" value="KAJ8972325.1"/>
    <property type="molecule type" value="Genomic_DNA"/>
</dbReference>
<reference evidence="7" key="1">
    <citation type="journal article" date="2023" name="Insect Mol. Biol.">
        <title>Genome sequencing provides insights into the evolution of gene families encoding plant cell wall-degrading enzymes in longhorned beetles.</title>
        <authorList>
            <person name="Shin N.R."/>
            <person name="Okamura Y."/>
            <person name="Kirsch R."/>
            <person name="Pauchet Y."/>
        </authorList>
    </citation>
    <scope>NUCLEOTIDE SEQUENCE</scope>
    <source>
        <strain evidence="7">MMC_N1</strain>
    </source>
</reference>
<name>A0ABQ9J4G7_9CUCU</name>
<evidence type="ECO:0000256" key="5">
    <source>
        <dbReference type="SAM" id="SignalP"/>
    </source>
</evidence>
<evidence type="ECO:0000256" key="4">
    <source>
        <dbReference type="RuleBase" id="RU004262"/>
    </source>
</evidence>
<dbReference type="SUPFAM" id="SSF53474">
    <property type="entry name" value="alpha/beta-Hydrolases"/>
    <property type="match status" value="1"/>
</dbReference>
<keyword evidence="8" id="KW-1185">Reference proteome</keyword>
<proteinExistence type="inferred from homology"/>